<dbReference type="PANTHER" id="PTHR11006:SF4">
    <property type="entry name" value="PROTEIN ARGININE N-METHYLTRANSFERASE 7"/>
    <property type="match status" value="1"/>
</dbReference>
<dbReference type="EMBL" id="CAUYUJ010012161">
    <property type="protein sequence ID" value="CAK0833393.1"/>
    <property type="molecule type" value="Genomic_DNA"/>
</dbReference>
<keyword evidence="3 4" id="KW-0949">S-adenosyl-L-methionine</keyword>
<gene>
    <name evidence="7" type="ORF">PCOR1329_LOCUS31110</name>
</gene>
<dbReference type="InterPro" id="IPR025799">
    <property type="entry name" value="Arg_MeTrfase"/>
</dbReference>
<dbReference type="PANTHER" id="PTHR11006">
    <property type="entry name" value="PROTEIN ARGININE N-METHYLTRANSFERASE"/>
    <property type="match status" value="1"/>
</dbReference>
<evidence type="ECO:0000256" key="2">
    <source>
        <dbReference type="ARBA" id="ARBA00022679"/>
    </source>
</evidence>
<name>A0ABN9SNJ0_9DINO</name>
<evidence type="ECO:0000313" key="7">
    <source>
        <dbReference type="EMBL" id="CAK0833393.1"/>
    </source>
</evidence>
<feature type="compositionally biased region" description="Low complexity" evidence="5">
    <location>
        <begin position="302"/>
        <end position="312"/>
    </location>
</feature>
<organism evidence="7 8">
    <name type="scientific">Prorocentrum cordatum</name>
    <dbReference type="NCBI Taxonomy" id="2364126"/>
    <lineage>
        <taxon>Eukaryota</taxon>
        <taxon>Sar</taxon>
        <taxon>Alveolata</taxon>
        <taxon>Dinophyceae</taxon>
        <taxon>Prorocentrales</taxon>
        <taxon>Prorocentraceae</taxon>
        <taxon>Prorocentrum</taxon>
    </lineage>
</organism>
<dbReference type="Proteomes" id="UP001189429">
    <property type="component" value="Unassembled WGS sequence"/>
</dbReference>
<feature type="region of interest" description="Disordered" evidence="5">
    <location>
        <begin position="202"/>
        <end position="237"/>
    </location>
</feature>
<sequence>MGSVTSSSQVFAGRMEDVELPSKVDVIVSEWMGYFLLYENMLEAVLAAKGRFLEEGGSIFPTVVELYVAPFTDAAMHGERRRFWSDVSGVDMSALLPEVLVEFAAEPRIEGLDFEQLVGEPILLWRHDFRGPAPAASPLRIQARASWFCPPGATAHGYAGWFDCHFDASAPAPPCERASAAEGAALAELLASAFHARFERGAAEPGEPAASKRRRSGQPPPGRPGARQASVLSTAPGAARTHWHHTLFFFREPVPPGSAVEAEFARVSGTSGAKGWVWALRVEHQLGAPAGARSGRPRSGSCAPTRARACAPRPCPPRAPGSTTSGGDRSFGRCSARPLLRRRAAGAFVAAEIARRAARLRRQRRLRRPPSRWLRPGPRWLPRRQCEWSGGAAGRGLACLAEQDVRAAARAGAGAGGGAVPLPPAPRRSGPWAMGSAAWPVLAEATLAFGSAHTAPSCRRRADPREFGWTAVRARGRRQARLPVWRSCCRN</sequence>
<dbReference type="SUPFAM" id="SSF53335">
    <property type="entry name" value="S-adenosyl-L-methionine-dependent methyltransferases"/>
    <property type="match status" value="1"/>
</dbReference>
<evidence type="ECO:0000256" key="5">
    <source>
        <dbReference type="SAM" id="MobiDB-lite"/>
    </source>
</evidence>
<evidence type="ECO:0000256" key="4">
    <source>
        <dbReference type="PROSITE-ProRule" id="PRU01015"/>
    </source>
</evidence>
<comment type="caution">
    <text evidence="7">The sequence shown here is derived from an EMBL/GenBank/DDBJ whole genome shotgun (WGS) entry which is preliminary data.</text>
</comment>
<proteinExistence type="predicted"/>
<reference evidence="7" key="1">
    <citation type="submission" date="2023-10" db="EMBL/GenBank/DDBJ databases">
        <authorList>
            <person name="Chen Y."/>
            <person name="Shah S."/>
            <person name="Dougan E. K."/>
            <person name="Thang M."/>
            <person name="Chan C."/>
        </authorList>
    </citation>
    <scope>NUCLEOTIDE SEQUENCE [LARGE SCALE GENOMIC DNA]</scope>
</reference>
<keyword evidence="8" id="KW-1185">Reference proteome</keyword>
<keyword evidence="1 4" id="KW-0489">Methyltransferase</keyword>
<protein>
    <recommendedName>
        <fullName evidence="6">Protein arginine N-methyltransferase domain-containing protein</fullName>
    </recommendedName>
</protein>
<accession>A0ABN9SNJ0</accession>
<feature type="region of interest" description="Disordered" evidence="5">
    <location>
        <begin position="289"/>
        <end position="331"/>
    </location>
</feature>
<dbReference type="Gene3D" id="3.40.50.150">
    <property type="entry name" value="Vaccinia Virus protein VP39"/>
    <property type="match status" value="1"/>
</dbReference>
<dbReference type="Gene3D" id="2.70.160.11">
    <property type="entry name" value="Hnrnp arginine n-methyltransferase1"/>
    <property type="match status" value="1"/>
</dbReference>
<dbReference type="InterPro" id="IPR029063">
    <property type="entry name" value="SAM-dependent_MTases_sf"/>
</dbReference>
<dbReference type="PROSITE" id="PS51678">
    <property type="entry name" value="SAM_MT_PRMT"/>
    <property type="match status" value="1"/>
</dbReference>
<feature type="domain" description="Protein arginine N-methyltransferase" evidence="6">
    <location>
        <begin position="65"/>
        <end position="169"/>
    </location>
</feature>
<dbReference type="Pfam" id="PF22528">
    <property type="entry name" value="PRMT_C"/>
    <property type="match status" value="1"/>
</dbReference>
<evidence type="ECO:0000259" key="6">
    <source>
        <dbReference type="Pfam" id="PF22528"/>
    </source>
</evidence>
<evidence type="ECO:0000256" key="1">
    <source>
        <dbReference type="ARBA" id="ARBA00022603"/>
    </source>
</evidence>
<evidence type="ECO:0000313" key="8">
    <source>
        <dbReference type="Proteomes" id="UP001189429"/>
    </source>
</evidence>
<dbReference type="InterPro" id="IPR055135">
    <property type="entry name" value="PRMT_dom"/>
</dbReference>
<keyword evidence="2 4" id="KW-0808">Transferase</keyword>
<evidence type="ECO:0000256" key="3">
    <source>
        <dbReference type="ARBA" id="ARBA00022691"/>
    </source>
</evidence>